<dbReference type="InterPro" id="IPR056343">
    <property type="entry name" value="CFAP47_dom"/>
</dbReference>
<comment type="subcellular location">
    <subcellularLocation>
        <location evidence="1">Cell projection</location>
        <location evidence="1">Cilium</location>
    </subcellularLocation>
    <subcellularLocation>
        <location evidence="2">Cytoplasm</location>
    </subcellularLocation>
</comment>
<feature type="domain" description="EIF3F/CSN6-like C-terminal" evidence="7">
    <location>
        <begin position="2100"/>
        <end position="2208"/>
    </location>
</feature>
<keyword evidence="5" id="KW-0966">Cell projection</keyword>
<sequence length="2217" mass="238230">VTVEFCGSAAGVYRALIRLSSEQDTLTRGSTIVDVNCTVMQTALLLLDAYTQQPVSSLDLGRVSFLEGRETSLTLRNPSPMPLRYNVSFVQGKMTQGEGGVPQVELGSTSSTLKKKGKRGEQDWLSEEMPLSVTPAKGIIPALSDVPLSLTFMSDMAEFRLHHPKVLDLTFRYVAILTGQVMRGRGVSGMQRERDQDSEEPLVLQVPVTAAAYRPSLALSARRVSFGSSLVGERQTKAFSVTNEGYDPCWLSLTTPNAYHVEAPRLFKLAPKEMRMLSVSFRPRNLGEFRANLTLAVHGHLPSSDTDIEDVEALQTLAVLLTGRAVTTKEDLPMQTQRLATMRVIREQTRAKRSMDTGKPTSTSYASSLSRTGLIRQRHADPLPQLQDCDIGIEPASGLIPPEPALPIPETELVWLDESSGIAPTLIRHKATRGKRRPGAGGETDSDIAEQAPELVCDMAGQTLSFEVTPANVYDSAIEQSIILQNRRNTVVAYDIGVSRTDSDGNVLQEEEGCAPITFGCKPPRGIVPPLASVSVTFTWTPGAALTETARATVSVSNPSAGEEDPPGVPLTLELRGFQQRGSAALVHSSVDFGQCPVGVPQVRHIELRNTGPSDCFFKVAPSSDRNIIVAQPVGRIAGSAASTVQVVFLPTHARVLETSLSIQVAGGKALTVQLTGKAETPTLTVSALCPPSAKGMSLAEQDQDRAGVAGDLCVLDYGDLPRAFGMDRSLRLQNTGVVEAVVYVDVSAFDAEIVTDRVGGYTFSSAEEEQDSPGALAGALTSRAKATARDKDTARHSDGHSARTDLSTRLEEDSDDEDEGASSVVLEPVTERQMGAALSMRPSDALTQGDSRHTAGKLPQVEGSPSTIVPMTRGSGVVGRVLSTMGDLAVEQRAERDRPNRVLETICTKHGIELKDGSVSVSQSGQAAKVQLVRAVIPPNEGITVTVRWMQDSAAEDGDLVHVCVLRMPGVPTDLLPRVSAVATLSPARLSLDTQTVRFGPRPVAITTPATGGLYYSELDIKNPVSQERQWCALVVDSHGRLMDSPLRVEPKRGTLGGNCTMRLRVYFSPVETGLARGYLLLFHSGVIRDLEPVLTSPNPPPIRRAALVERGVDVKSSDEPLVCALTGVGVRRSIVFDRTHVILPVVPPLIPSRVVINIHNLGYTEGSLRVRLPPYVSKVPLSVVWPYGNGLSPVVETLPVVITLYSAVPLSFQCKLAVIDHEGTEYPLYLSGTVDASFTGTEAFVRANKNRLTVATSSPTNRGGRGATRGKPTSRLALKAVEAGEAEPGYIPALISQTVNPDEDSALYKRLLAARSVGTTAVLVQFSPAAIALGASLDAVHNPHFLRDFYTVDDPDAFGDGESARKATSDPMGRVQPSPQVSNALLCGPAACALYDGYAPVSSVLSSLGQMYQAAILLGTNASLSPLSPAPPVAVDPCTPKASQRFLSRVVEFLFPRVSADNFPACFTDAHLDGRLAFDLLKCLDRKAPPYVSSNSSTPGSSSPSVLQHHLKQFDGLLRYLKRRGAMVNTVVPALLLSEASFTELTVGGIGREADTHIYPSTDRHSAPTYVGPLITGTAAGVLSSVVGGWWQMGHTAAWTLVIRETVRVLVLSRVTPQAVAAAIEDMERHIDIPCLYTETEGEGSPNGVQEEDSVLDIDGDESVSGKQASLVSPAAPASSSLRSSVQEQQLLTWLNFHVPRVMKGRAIKVTSFDQVGGPEIMALVYSHCPTLVRVRVMLAEYLRDKAKFQLDTSLTDGIDVDVLDLGPSEVAALNNQTRVWECVVWAFKEIGFGLHLASDRLRLLSPTDRVLLLLSLFVHLSHFVPQHVLTFETALSTSQSKVLRLTNPTRLPIQYKGSVDVIDEAMDGSVDVGDIVLADRALQTMCPFSVSDATVSLRSKEAANVTVTARPCFSKTVTALLMFLPKLNHGAPVVFILKLEIGQEEPPVSAHGVTKTYANTTIPVNIKNDFSQAGRFEVTLVNQTRVGAGSGKAHAQRADKNKDKKQRGGPKPVQKDGKPLSMERLEAALPADPVFYEPFHFTSALGQATNSSNVRLRAGEASTVRLRFRPLYPGTYKCQASGVPRMETLTGCVEAVEVEAIGIEQLLKAETKKGQRPALDVELDRRQAFGVLLATRIGIVAQYLEDNEEPLPAVVSLAQSVLNQATAVPRPQLSEAIVGKMDELAAVGFTSSLIRCVVALDDLIDNLASRKSSE</sequence>
<dbReference type="PANTHER" id="PTHR45912">
    <property type="entry name" value="CILIA- AND FLAGELLA-ASSOCIATED PROTEIN 47"/>
    <property type="match status" value="1"/>
</dbReference>
<dbReference type="Pfam" id="PF22544">
    <property type="entry name" value="HYDIN_VesB_CFA65-like_Ig"/>
    <property type="match status" value="1"/>
</dbReference>
<evidence type="ECO:0000256" key="3">
    <source>
        <dbReference type="ARBA" id="ARBA00022490"/>
    </source>
</evidence>
<feature type="region of interest" description="Disordered" evidence="6">
    <location>
        <begin position="350"/>
        <end position="369"/>
    </location>
</feature>
<dbReference type="Pfam" id="PF13012">
    <property type="entry name" value="MitMem_reg"/>
    <property type="match status" value="1"/>
</dbReference>
<name>A0A9K3GDG1_9EUKA</name>
<evidence type="ECO:0000256" key="4">
    <source>
        <dbReference type="ARBA" id="ARBA00023069"/>
    </source>
</evidence>
<dbReference type="InterPro" id="IPR024969">
    <property type="entry name" value="EIF3F/CSN6-like_C"/>
</dbReference>
<evidence type="ECO:0000259" key="7">
    <source>
        <dbReference type="Pfam" id="PF13012"/>
    </source>
</evidence>
<proteinExistence type="predicted"/>
<evidence type="ECO:0000256" key="2">
    <source>
        <dbReference type="ARBA" id="ARBA00004496"/>
    </source>
</evidence>
<evidence type="ECO:0000313" key="11">
    <source>
        <dbReference type="Proteomes" id="UP000265618"/>
    </source>
</evidence>
<feature type="domain" description="Cilia- and flagella-associated protein 47" evidence="9">
    <location>
        <begin position="1448"/>
        <end position="1617"/>
    </location>
</feature>
<keyword evidence="11" id="KW-1185">Reference proteome</keyword>
<evidence type="ECO:0000259" key="9">
    <source>
        <dbReference type="Pfam" id="PF24529"/>
    </source>
</evidence>
<dbReference type="Gene3D" id="2.60.40.10">
    <property type="entry name" value="Immunoglobulins"/>
    <property type="match status" value="3"/>
</dbReference>
<feature type="region of interest" description="Disordered" evidence="6">
    <location>
        <begin position="781"/>
        <end position="831"/>
    </location>
</feature>
<feature type="compositionally biased region" description="Basic and acidic residues" evidence="6">
    <location>
        <begin position="788"/>
        <end position="812"/>
    </location>
</feature>
<keyword evidence="3" id="KW-0963">Cytoplasm</keyword>
<dbReference type="Proteomes" id="UP000265618">
    <property type="component" value="Unassembled WGS sequence"/>
</dbReference>
<keyword evidence="4" id="KW-0969">Cilium</keyword>
<dbReference type="NCBIfam" id="NF012200">
    <property type="entry name" value="choice_anch_D"/>
    <property type="match status" value="1"/>
</dbReference>
<dbReference type="GO" id="GO:0005929">
    <property type="term" value="C:cilium"/>
    <property type="evidence" value="ECO:0007669"/>
    <property type="project" value="UniProtKB-SubCell"/>
</dbReference>
<dbReference type="Pfam" id="PF24529">
    <property type="entry name" value="CFAP47"/>
    <property type="match status" value="1"/>
</dbReference>
<comment type="caution">
    <text evidence="10">The sequence shown here is derived from an EMBL/GenBank/DDBJ whole genome shotgun (WGS) entry which is preliminary data.</text>
</comment>
<dbReference type="PANTHER" id="PTHR45912:SF3">
    <property type="entry name" value="CILIA- AND FLAGELLA-ASSOCIATED PROTEIN 47"/>
    <property type="match status" value="1"/>
</dbReference>
<feature type="region of interest" description="Disordered" evidence="6">
    <location>
        <begin position="843"/>
        <end position="868"/>
    </location>
</feature>
<protein>
    <recommendedName>
        <fullName evidence="12">Calponin-homology (CH) domain-containing protein</fullName>
    </recommendedName>
</protein>
<gene>
    <name evidence="10" type="ORF">KIPB_000409</name>
</gene>
<accession>A0A9K3GDG1</accession>
<evidence type="ECO:0000259" key="8">
    <source>
        <dbReference type="Pfam" id="PF22544"/>
    </source>
</evidence>
<dbReference type="GO" id="GO:0005737">
    <property type="term" value="C:cytoplasm"/>
    <property type="evidence" value="ECO:0007669"/>
    <property type="project" value="UniProtKB-SubCell"/>
</dbReference>
<dbReference type="InterPro" id="IPR053879">
    <property type="entry name" value="HYDIN_VesB_CFA65-like_Ig"/>
</dbReference>
<feature type="region of interest" description="Disordered" evidence="6">
    <location>
        <begin position="1990"/>
        <end position="2024"/>
    </location>
</feature>
<feature type="domain" description="HYDIN/VesB/CFA65-like Ig-like" evidence="8">
    <location>
        <begin position="589"/>
        <end position="677"/>
    </location>
</feature>
<feature type="non-terminal residue" evidence="10">
    <location>
        <position position="2217"/>
    </location>
</feature>
<organism evidence="10 11">
    <name type="scientific">Kipferlia bialata</name>
    <dbReference type="NCBI Taxonomy" id="797122"/>
    <lineage>
        <taxon>Eukaryota</taxon>
        <taxon>Metamonada</taxon>
        <taxon>Carpediemonas-like organisms</taxon>
        <taxon>Kipferlia</taxon>
    </lineage>
</organism>
<evidence type="ECO:0008006" key="12">
    <source>
        <dbReference type="Google" id="ProtNLM"/>
    </source>
</evidence>
<dbReference type="OrthoDB" id="10256771at2759"/>
<evidence type="ECO:0000256" key="6">
    <source>
        <dbReference type="SAM" id="MobiDB-lite"/>
    </source>
</evidence>
<reference evidence="10 11" key="1">
    <citation type="journal article" date="2018" name="PLoS ONE">
        <title>The draft genome of Kipferlia bialata reveals reductive genome evolution in fornicate parasites.</title>
        <authorList>
            <person name="Tanifuji G."/>
            <person name="Takabayashi S."/>
            <person name="Kume K."/>
            <person name="Takagi M."/>
            <person name="Nakayama T."/>
            <person name="Kamikawa R."/>
            <person name="Inagaki Y."/>
            <person name="Hashimoto T."/>
        </authorList>
    </citation>
    <scope>NUCLEOTIDE SEQUENCE [LARGE SCALE GENOMIC DNA]</scope>
    <source>
        <strain evidence="10">NY0173</strain>
    </source>
</reference>
<dbReference type="InterPro" id="IPR013783">
    <property type="entry name" value="Ig-like_fold"/>
</dbReference>
<evidence type="ECO:0000256" key="5">
    <source>
        <dbReference type="ARBA" id="ARBA00023273"/>
    </source>
</evidence>
<evidence type="ECO:0000256" key="1">
    <source>
        <dbReference type="ARBA" id="ARBA00004138"/>
    </source>
</evidence>
<feature type="compositionally biased region" description="Polar residues" evidence="6">
    <location>
        <begin position="359"/>
        <end position="369"/>
    </location>
</feature>
<dbReference type="EMBL" id="BDIP01000046">
    <property type="protein sequence ID" value="GIQ79724.1"/>
    <property type="molecule type" value="Genomic_DNA"/>
</dbReference>
<evidence type="ECO:0000313" key="10">
    <source>
        <dbReference type="EMBL" id="GIQ79724.1"/>
    </source>
</evidence>
<dbReference type="GO" id="GO:0060271">
    <property type="term" value="P:cilium assembly"/>
    <property type="evidence" value="ECO:0007669"/>
    <property type="project" value="TreeGrafter"/>
</dbReference>